<dbReference type="GO" id="GO:0098887">
    <property type="term" value="P:neurotransmitter receptor transport, endosome to postsynaptic membrane"/>
    <property type="evidence" value="ECO:0007669"/>
    <property type="project" value="TreeGrafter"/>
</dbReference>
<feature type="compositionally biased region" description="Polar residues" evidence="2">
    <location>
        <begin position="128"/>
        <end position="141"/>
    </location>
</feature>
<keyword evidence="4" id="KW-1185">Reference proteome</keyword>
<dbReference type="GO" id="GO:1905244">
    <property type="term" value="P:regulation of modification of synaptic structure"/>
    <property type="evidence" value="ECO:0007669"/>
    <property type="project" value="TreeGrafter"/>
</dbReference>
<dbReference type="GO" id="GO:0098978">
    <property type="term" value="C:glutamatergic synapse"/>
    <property type="evidence" value="ECO:0007669"/>
    <property type="project" value="TreeGrafter"/>
</dbReference>
<feature type="coiled-coil region" evidence="1">
    <location>
        <begin position="854"/>
        <end position="895"/>
    </location>
</feature>
<evidence type="ECO:0000256" key="1">
    <source>
        <dbReference type="SAM" id="Coils"/>
    </source>
</evidence>
<dbReference type="AlphaFoldDB" id="A0AAV1HK91"/>
<dbReference type="Proteomes" id="UP001178508">
    <property type="component" value="Chromosome 22"/>
</dbReference>
<feature type="compositionally biased region" description="Polar residues" evidence="2">
    <location>
        <begin position="717"/>
        <end position="729"/>
    </location>
</feature>
<feature type="region of interest" description="Disordered" evidence="2">
    <location>
        <begin position="176"/>
        <end position="212"/>
    </location>
</feature>
<evidence type="ECO:0000313" key="3">
    <source>
        <dbReference type="EMBL" id="CAJ1085639.1"/>
    </source>
</evidence>
<dbReference type="GO" id="GO:0099152">
    <property type="term" value="P:regulation of neurotransmitter receptor transport, endosome to postsynaptic membrane"/>
    <property type="evidence" value="ECO:0007669"/>
    <property type="project" value="TreeGrafter"/>
</dbReference>
<dbReference type="InterPro" id="IPR026204">
    <property type="entry name" value="GRIPAP1"/>
</dbReference>
<sequence length="905" mass="102919">MAMSQALSEEEFHRMQAQLLELRTQNYQLSDDLRKNTTELNAVRQKNVVLERDFVKAQKALNKSKKAQEVEALLSENEMLQGKLHSQEEDFRLQNSTLMTELSKLCTQIEQLEQENKSLKEGGGEGGTSDTSPAQNSTSSPVDGELLRLRAENSALQKKMKALQEHYDKELLRQAGANTETDGSASANGVSEVTEGEEPAAEGTNDRTEQMSTQLDCTDKHLHGLSEKSVEKIVGKQAALGWSAALCPITHCFGPELEMALNTEQEEKRLLREQIHNLEASKQAEITKLQEEITKLSDKLKKKQESFQRLQGEKEALYNDSRTKIDEINQRKEEELKAMNLRIQKLQSDHMAANQLTAELREQLQSKEKEHELALHNLKDKVASQSAVSQEQVDSILQENDALRTNLAALEQIQTVKTQEMNLLREQQEALTSELQQRRGEQESLLAQKDDLNSQLQESSFANRKLLEQLTEEGQEKEKLLRELDEAKKTAEKRKAMLDDMAIQLNQEKSDHKEALSDLKLQHEKEVLGVRARYEKELRGLHEDKNRSEEEIRQQLRDEKARTKELEGLQQRVEELQAQVLSMEGTKGWFERRLKEAEENIEKKSLEHQEELERLQKEHTLQLEEKQSQMEAVKQQLLELEKQKEEHNDTIAKLKQEIKDTVDGQRILEKKGSAALKDLKRQLQLERKRADKLQERLQEILTNSKTRTGLEELVLSEISSPSRTQQTGDSSSVSSFSYRDMMKESQTTNQNKSGGGSPQSQRPAELSDDEVGELFQRLAEVQQEKWMLEEKVKHLEVSCSSMAEDICRKSAIIETYVMDSRIDVSGSAVGGHGGSQGDRGGLGSVLRDLVKPGDENLREMNKKLQNMLEEQLTKNMHLQKDLEVLSQELVRLSKENPGGSTAGSG</sequence>
<dbReference type="PANTHER" id="PTHR18978">
    <property type="entry name" value="GRIP-1 ASSOCIATED PROTEIN 1"/>
    <property type="match status" value="1"/>
</dbReference>
<feature type="region of interest" description="Disordered" evidence="2">
    <location>
        <begin position="743"/>
        <end position="769"/>
    </location>
</feature>
<reference evidence="3" key="1">
    <citation type="submission" date="2023-08" db="EMBL/GenBank/DDBJ databases">
        <authorList>
            <person name="Alioto T."/>
            <person name="Alioto T."/>
            <person name="Gomez Garrido J."/>
        </authorList>
    </citation>
    <scope>NUCLEOTIDE SEQUENCE</scope>
</reference>
<dbReference type="PANTHER" id="PTHR18978:SF1">
    <property type="entry name" value="GRIP1-ASSOCIATED PROTEIN 1"/>
    <property type="match status" value="1"/>
</dbReference>
<feature type="coiled-coil region" evidence="1">
    <location>
        <begin position="146"/>
        <end position="173"/>
    </location>
</feature>
<name>A0AAV1HK91_XYRNO</name>
<dbReference type="GO" id="GO:0098837">
    <property type="term" value="C:postsynaptic recycling endosome"/>
    <property type="evidence" value="ECO:0007669"/>
    <property type="project" value="TreeGrafter"/>
</dbReference>
<dbReference type="GO" id="GO:0098998">
    <property type="term" value="C:extrinsic component of postsynaptic early endosome membrane"/>
    <property type="evidence" value="ECO:0007669"/>
    <property type="project" value="TreeGrafter"/>
</dbReference>
<evidence type="ECO:0000256" key="2">
    <source>
        <dbReference type="SAM" id="MobiDB-lite"/>
    </source>
</evidence>
<feature type="region of interest" description="Disordered" evidence="2">
    <location>
        <begin position="716"/>
        <end position="735"/>
    </location>
</feature>
<protein>
    <submittedName>
        <fullName evidence="3">GRIP1-associated protein 1 isoform X1</fullName>
    </submittedName>
</protein>
<dbReference type="GO" id="GO:0099158">
    <property type="term" value="P:regulation of recycling endosome localization within postsynapse"/>
    <property type="evidence" value="ECO:0007669"/>
    <property type="project" value="TreeGrafter"/>
</dbReference>
<keyword evidence="1" id="KW-0175">Coiled coil</keyword>
<organism evidence="3 4">
    <name type="scientific">Xyrichtys novacula</name>
    <name type="common">Pearly razorfish</name>
    <name type="synonym">Hemipteronotus novacula</name>
    <dbReference type="NCBI Taxonomy" id="13765"/>
    <lineage>
        <taxon>Eukaryota</taxon>
        <taxon>Metazoa</taxon>
        <taxon>Chordata</taxon>
        <taxon>Craniata</taxon>
        <taxon>Vertebrata</taxon>
        <taxon>Euteleostomi</taxon>
        <taxon>Actinopterygii</taxon>
        <taxon>Neopterygii</taxon>
        <taxon>Teleostei</taxon>
        <taxon>Neoteleostei</taxon>
        <taxon>Acanthomorphata</taxon>
        <taxon>Eupercaria</taxon>
        <taxon>Labriformes</taxon>
        <taxon>Labridae</taxon>
        <taxon>Xyrichtys</taxon>
    </lineage>
</organism>
<feature type="region of interest" description="Disordered" evidence="2">
    <location>
        <begin position="118"/>
        <end position="143"/>
    </location>
</feature>
<accession>A0AAV1HK91</accession>
<proteinExistence type="predicted"/>
<feature type="compositionally biased region" description="Polar residues" evidence="2">
    <location>
        <begin position="176"/>
        <end position="191"/>
    </location>
</feature>
<dbReference type="EMBL" id="OY660885">
    <property type="protein sequence ID" value="CAJ1085639.1"/>
    <property type="molecule type" value="Genomic_DNA"/>
</dbReference>
<feature type="coiled-coil region" evidence="1">
    <location>
        <begin position="261"/>
        <end position="703"/>
    </location>
</feature>
<gene>
    <name evidence="3" type="ORF">XNOV1_A041021</name>
</gene>
<evidence type="ECO:0000313" key="4">
    <source>
        <dbReference type="Proteomes" id="UP001178508"/>
    </source>
</evidence>
<feature type="compositionally biased region" description="Polar residues" evidence="2">
    <location>
        <begin position="744"/>
        <end position="762"/>
    </location>
</feature>